<evidence type="ECO:0000256" key="1">
    <source>
        <dbReference type="ARBA" id="ARBA00022801"/>
    </source>
</evidence>
<sequence>MAQDELHHGPLTETCLHLCIDMQNLFAGQTEWHTPWMERVAPKVERLAAAHPERTIFTRFIPADRPGEGTGTWRRYWERWPSLTRERLPEGAIDLLPPLQRLVPPAELFDKKVYSPWVCGTLHPRLQERGIETLIISGAETDVCVLAAVLGAVDLGYRVVVPTDAICSSSDHTHDAMLALYNERYGQQVEAVTTELILREWR</sequence>
<dbReference type="InterPro" id="IPR036380">
    <property type="entry name" value="Isochorismatase-like_sf"/>
</dbReference>
<accession>A0A1G6ZQL8</accession>
<organism evidence="3 4">
    <name type="scientific">Belnapia rosea</name>
    <dbReference type="NCBI Taxonomy" id="938405"/>
    <lineage>
        <taxon>Bacteria</taxon>
        <taxon>Pseudomonadati</taxon>
        <taxon>Pseudomonadota</taxon>
        <taxon>Alphaproteobacteria</taxon>
        <taxon>Acetobacterales</taxon>
        <taxon>Roseomonadaceae</taxon>
        <taxon>Belnapia</taxon>
    </lineage>
</organism>
<dbReference type="AlphaFoldDB" id="A0A1G6ZQL8"/>
<dbReference type="CDD" id="cd00431">
    <property type="entry name" value="cysteine_hydrolases"/>
    <property type="match status" value="1"/>
</dbReference>
<reference evidence="3 4" key="1">
    <citation type="submission" date="2016-10" db="EMBL/GenBank/DDBJ databases">
        <authorList>
            <person name="de Groot N.N."/>
        </authorList>
    </citation>
    <scope>NUCLEOTIDE SEQUENCE [LARGE SCALE GENOMIC DNA]</scope>
    <source>
        <strain evidence="3 4">CPCC 100156</strain>
    </source>
</reference>
<gene>
    <name evidence="3" type="ORF">SAMN04487779_101722</name>
</gene>
<dbReference type="InterPro" id="IPR050272">
    <property type="entry name" value="Isochorismatase-like_hydrls"/>
</dbReference>
<feature type="domain" description="Isochorismatase-like" evidence="2">
    <location>
        <begin position="16"/>
        <end position="186"/>
    </location>
</feature>
<dbReference type="EMBL" id="FMZX01000017">
    <property type="protein sequence ID" value="SDE03856.1"/>
    <property type="molecule type" value="Genomic_DNA"/>
</dbReference>
<protein>
    <submittedName>
        <fullName evidence="3">Nicotinamidase-related amidase</fullName>
    </submittedName>
</protein>
<dbReference type="OrthoDB" id="9811489at2"/>
<dbReference type="InterPro" id="IPR000868">
    <property type="entry name" value="Isochorismatase-like_dom"/>
</dbReference>
<dbReference type="Pfam" id="PF00857">
    <property type="entry name" value="Isochorismatase"/>
    <property type="match status" value="1"/>
</dbReference>
<name>A0A1G6ZQL8_9PROT</name>
<evidence type="ECO:0000259" key="2">
    <source>
        <dbReference type="Pfam" id="PF00857"/>
    </source>
</evidence>
<dbReference type="Proteomes" id="UP000198925">
    <property type="component" value="Unassembled WGS sequence"/>
</dbReference>
<dbReference type="RefSeq" id="WP_090564985.1">
    <property type="nucleotide sequence ID" value="NZ_FMXZ01000007.1"/>
</dbReference>
<proteinExistence type="predicted"/>
<dbReference type="PANTHER" id="PTHR43540">
    <property type="entry name" value="PEROXYUREIDOACRYLATE/UREIDOACRYLATE AMIDOHYDROLASE-RELATED"/>
    <property type="match status" value="1"/>
</dbReference>
<keyword evidence="1" id="KW-0378">Hydrolase</keyword>
<dbReference type="SUPFAM" id="SSF52499">
    <property type="entry name" value="Isochorismatase-like hydrolases"/>
    <property type="match status" value="1"/>
</dbReference>
<keyword evidence="4" id="KW-1185">Reference proteome</keyword>
<dbReference type="GO" id="GO:0016787">
    <property type="term" value="F:hydrolase activity"/>
    <property type="evidence" value="ECO:0007669"/>
    <property type="project" value="UniProtKB-KW"/>
</dbReference>
<evidence type="ECO:0000313" key="4">
    <source>
        <dbReference type="Proteomes" id="UP000198925"/>
    </source>
</evidence>
<dbReference type="STRING" id="938405.SAMN02927895_03023"/>
<evidence type="ECO:0000313" key="3">
    <source>
        <dbReference type="EMBL" id="SDE03856.1"/>
    </source>
</evidence>
<dbReference type="PANTHER" id="PTHR43540:SF6">
    <property type="entry name" value="ISOCHORISMATASE-LIKE DOMAIN-CONTAINING PROTEIN"/>
    <property type="match status" value="1"/>
</dbReference>
<dbReference type="Gene3D" id="3.40.50.850">
    <property type="entry name" value="Isochorismatase-like"/>
    <property type="match status" value="1"/>
</dbReference>